<dbReference type="SMART" id="SM00389">
    <property type="entry name" value="HOX"/>
    <property type="match status" value="1"/>
</dbReference>
<comment type="function">
    <text evidence="1">Sequence-specific transcription factor which is part of a developmental regulatory system that provides cells with specific positional identities on the anterior-posterior axis.</text>
</comment>
<evidence type="ECO:0000256" key="11">
    <source>
        <dbReference type="PROSITE-ProRule" id="PRU00108"/>
    </source>
</evidence>
<dbReference type="GO" id="GO:0000981">
    <property type="term" value="F:DNA-binding transcription factor activity, RNA polymerase II-specific"/>
    <property type="evidence" value="ECO:0007669"/>
    <property type="project" value="InterPro"/>
</dbReference>
<dbReference type="InterPro" id="IPR001356">
    <property type="entry name" value="HD"/>
</dbReference>
<keyword evidence="8" id="KW-0010">Activator</keyword>
<sequence length="339" mass="37637">MRVCMLFVQEKEGCTPCCYNPDALRLPVIQFCWCMMINAHTSTGSSTGKPQCSSEASARSCADLRGIAKRIFTQASVELTSQDFECGHPTPTAMIFTPEQVACVCEVLLQSGCMDRLAAFLRTLPPLPSLCSSSSSSSSPCPGDQESVLKAKAAVAFHQGHFSGLYALLEGFPFSPRSHPLLQQLWLRAHYMEAERQRGRALGAVGKYRVRRKFPLPHTIWDGEETSYCFKEKSRNMLRKWYRLNAYPSTREKGELAAATGLTTTQVSNWFKNRRQRDRTSEVNGFQISGSGGDSAEVHLSSDNDFSPPGSPHQQHHRPPPPPLSHPPPPVLYMCRGLD</sequence>
<comment type="similarity">
    <text evidence="3">Belongs to the SIX/Sine oculis homeobox family.</text>
</comment>
<reference evidence="15" key="3">
    <citation type="submission" date="2025-09" db="UniProtKB">
        <authorList>
            <consortium name="Ensembl"/>
        </authorList>
    </citation>
    <scope>IDENTIFICATION</scope>
</reference>
<dbReference type="Ensembl" id="ENSGACT00000076048.1">
    <property type="protein sequence ID" value="ENSGACP00000061473.1"/>
    <property type="gene ID" value="ENSGACG00000033983.1"/>
</dbReference>
<evidence type="ECO:0000256" key="12">
    <source>
        <dbReference type="RuleBase" id="RU000682"/>
    </source>
</evidence>
<dbReference type="Proteomes" id="UP000007635">
    <property type="component" value="Chromosome I"/>
</dbReference>
<comment type="subcellular location">
    <subcellularLocation>
        <location evidence="2 11 12">Nucleus</location>
    </subcellularLocation>
</comment>
<dbReference type="PROSITE" id="PS50071">
    <property type="entry name" value="HOMEOBOX_2"/>
    <property type="match status" value="1"/>
</dbReference>
<evidence type="ECO:0000256" key="10">
    <source>
        <dbReference type="ARBA" id="ARBA00023242"/>
    </source>
</evidence>
<evidence type="ECO:0000256" key="5">
    <source>
        <dbReference type="ARBA" id="ARBA00023015"/>
    </source>
</evidence>
<dbReference type="CDD" id="cd00086">
    <property type="entry name" value="homeodomain"/>
    <property type="match status" value="1"/>
</dbReference>
<reference evidence="15 16" key="1">
    <citation type="journal article" date="2021" name="G3 (Bethesda)">
        <title>Improved contiguity of the threespine stickleback genome using long-read sequencing.</title>
        <authorList>
            <person name="Nath S."/>
            <person name="Shaw D.E."/>
            <person name="White M.A."/>
        </authorList>
    </citation>
    <scope>NUCLEOTIDE SEQUENCE [LARGE SCALE GENOMIC DNA]</scope>
    <source>
        <strain evidence="15 16">Lake Benthic</strain>
    </source>
</reference>
<dbReference type="GO" id="GO:0048741">
    <property type="term" value="P:skeletal muscle fiber development"/>
    <property type="evidence" value="ECO:0007669"/>
    <property type="project" value="TreeGrafter"/>
</dbReference>
<dbReference type="Pfam" id="PF16878">
    <property type="entry name" value="SIX1_SD"/>
    <property type="match status" value="1"/>
</dbReference>
<evidence type="ECO:0000256" key="4">
    <source>
        <dbReference type="ARBA" id="ARBA00022473"/>
    </source>
</evidence>
<dbReference type="InterPro" id="IPR009057">
    <property type="entry name" value="Homeodomain-like_sf"/>
</dbReference>
<dbReference type="PANTHER" id="PTHR10390">
    <property type="entry name" value="HOMEOBOX PROTEIN SIX"/>
    <property type="match status" value="1"/>
</dbReference>
<evidence type="ECO:0000256" key="8">
    <source>
        <dbReference type="ARBA" id="ARBA00023159"/>
    </source>
</evidence>
<dbReference type="GO" id="GO:0014857">
    <property type="term" value="P:regulation of skeletal muscle cell proliferation"/>
    <property type="evidence" value="ECO:0007669"/>
    <property type="project" value="TreeGrafter"/>
</dbReference>
<keyword evidence="4" id="KW-0217">Developmental protein</keyword>
<dbReference type="PANTHER" id="PTHR10390:SF13">
    <property type="entry name" value="HOMEOBOX PROTEIN SIX1"/>
    <property type="match status" value="1"/>
</dbReference>
<evidence type="ECO:0000256" key="7">
    <source>
        <dbReference type="ARBA" id="ARBA00023155"/>
    </source>
</evidence>
<evidence type="ECO:0000256" key="13">
    <source>
        <dbReference type="SAM" id="MobiDB-lite"/>
    </source>
</evidence>
<evidence type="ECO:0000256" key="6">
    <source>
        <dbReference type="ARBA" id="ARBA00023125"/>
    </source>
</evidence>
<accession>A0AAQ4RFV1</accession>
<evidence type="ECO:0000259" key="14">
    <source>
        <dbReference type="PROSITE" id="PS50071"/>
    </source>
</evidence>
<proteinExistence type="inferred from homology"/>
<dbReference type="AlphaFoldDB" id="A0AAQ4RFV1"/>
<keyword evidence="6 11" id="KW-0238">DNA-binding</keyword>
<dbReference type="Gene3D" id="1.10.10.60">
    <property type="entry name" value="Homeodomain-like"/>
    <property type="match status" value="1"/>
</dbReference>
<keyword evidence="10 11" id="KW-0539">Nucleus</keyword>
<evidence type="ECO:0000256" key="9">
    <source>
        <dbReference type="ARBA" id="ARBA00023163"/>
    </source>
</evidence>
<dbReference type="Pfam" id="PF00046">
    <property type="entry name" value="Homeodomain"/>
    <property type="match status" value="1"/>
</dbReference>
<evidence type="ECO:0000256" key="2">
    <source>
        <dbReference type="ARBA" id="ARBA00004123"/>
    </source>
</evidence>
<dbReference type="InterPro" id="IPR031701">
    <property type="entry name" value="SIX1_SD"/>
</dbReference>
<feature type="compositionally biased region" description="Pro residues" evidence="13">
    <location>
        <begin position="320"/>
        <end position="331"/>
    </location>
</feature>
<dbReference type="SUPFAM" id="SSF46689">
    <property type="entry name" value="Homeodomain-like"/>
    <property type="match status" value="1"/>
</dbReference>
<feature type="region of interest" description="Disordered" evidence="13">
    <location>
        <begin position="270"/>
        <end position="339"/>
    </location>
</feature>
<dbReference type="FunFam" id="1.10.10.60:FF:000046">
    <property type="entry name" value="SIX homeobox 3"/>
    <property type="match status" value="1"/>
</dbReference>
<dbReference type="GeneTree" id="ENSGT00940000158292"/>
<evidence type="ECO:0000256" key="3">
    <source>
        <dbReference type="ARBA" id="ARBA00008161"/>
    </source>
</evidence>
<evidence type="ECO:0000256" key="1">
    <source>
        <dbReference type="ARBA" id="ARBA00003263"/>
    </source>
</evidence>
<feature type="domain" description="Homeobox" evidence="14">
    <location>
        <begin position="221"/>
        <end position="281"/>
    </location>
</feature>
<keyword evidence="7 11" id="KW-0371">Homeobox</keyword>
<feature type="DNA-binding region" description="Homeobox" evidence="11">
    <location>
        <begin position="223"/>
        <end position="282"/>
    </location>
</feature>
<keyword evidence="9" id="KW-0804">Transcription</keyword>
<evidence type="ECO:0000313" key="16">
    <source>
        <dbReference type="Proteomes" id="UP000007635"/>
    </source>
</evidence>
<dbReference type="GO" id="GO:0005634">
    <property type="term" value="C:nucleus"/>
    <property type="evidence" value="ECO:0007669"/>
    <property type="project" value="UniProtKB-SubCell"/>
</dbReference>
<dbReference type="InterPro" id="IPR017970">
    <property type="entry name" value="Homeobox_CS"/>
</dbReference>
<organism evidence="15 16">
    <name type="scientific">Gasterosteus aculeatus aculeatus</name>
    <name type="common">three-spined stickleback</name>
    <dbReference type="NCBI Taxonomy" id="481459"/>
    <lineage>
        <taxon>Eukaryota</taxon>
        <taxon>Metazoa</taxon>
        <taxon>Chordata</taxon>
        <taxon>Craniata</taxon>
        <taxon>Vertebrata</taxon>
        <taxon>Euteleostomi</taxon>
        <taxon>Actinopterygii</taxon>
        <taxon>Neopterygii</taxon>
        <taxon>Teleostei</taxon>
        <taxon>Neoteleostei</taxon>
        <taxon>Acanthomorphata</taxon>
        <taxon>Eupercaria</taxon>
        <taxon>Perciformes</taxon>
        <taxon>Cottioidei</taxon>
        <taxon>Gasterosteales</taxon>
        <taxon>Gasterosteidae</taxon>
        <taxon>Gasterosteus</taxon>
    </lineage>
</organism>
<dbReference type="GO" id="GO:0000978">
    <property type="term" value="F:RNA polymerase II cis-regulatory region sequence-specific DNA binding"/>
    <property type="evidence" value="ECO:0007669"/>
    <property type="project" value="TreeGrafter"/>
</dbReference>
<reference evidence="15" key="2">
    <citation type="submission" date="2025-08" db="UniProtKB">
        <authorList>
            <consortium name="Ensembl"/>
        </authorList>
    </citation>
    <scope>IDENTIFICATION</scope>
</reference>
<name>A0AAQ4RFV1_GASAC</name>
<evidence type="ECO:0000313" key="15">
    <source>
        <dbReference type="Ensembl" id="ENSGACP00000061473.1"/>
    </source>
</evidence>
<dbReference type="GO" id="GO:0005667">
    <property type="term" value="C:transcription regulator complex"/>
    <property type="evidence" value="ECO:0007669"/>
    <property type="project" value="TreeGrafter"/>
</dbReference>
<keyword evidence="16" id="KW-1185">Reference proteome</keyword>
<dbReference type="PROSITE" id="PS00027">
    <property type="entry name" value="HOMEOBOX_1"/>
    <property type="match status" value="1"/>
</dbReference>
<keyword evidence="5" id="KW-0805">Transcription regulation</keyword>
<protein>
    <submittedName>
        <fullName evidence="15">SIX homeobox 9</fullName>
    </submittedName>
</protein>